<dbReference type="Proteomes" id="UP000004621">
    <property type="component" value="Unassembled WGS sequence"/>
</dbReference>
<gene>
    <name evidence="1" type="ORF">NEISUBOT_04774</name>
</gene>
<organism evidence="1 2">
    <name type="scientific">Neisseria subflava NJ9703</name>
    <dbReference type="NCBI Taxonomy" id="546268"/>
    <lineage>
        <taxon>Bacteria</taxon>
        <taxon>Pseudomonadati</taxon>
        <taxon>Pseudomonadota</taxon>
        <taxon>Betaproteobacteria</taxon>
        <taxon>Neisseriales</taxon>
        <taxon>Neisseriaceae</taxon>
        <taxon>Neisseria</taxon>
    </lineage>
</organism>
<comment type="caution">
    <text evidence="1">The sequence shown here is derived from an EMBL/GenBank/DDBJ whole genome shotgun (WGS) entry which is preliminary data.</text>
</comment>
<proteinExistence type="predicted"/>
<dbReference type="EMBL" id="ACEO02000008">
    <property type="protein sequence ID" value="EFC51783.1"/>
    <property type="molecule type" value="Genomic_DNA"/>
</dbReference>
<reference evidence="1 2" key="1">
    <citation type="submission" date="2010-01" db="EMBL/GenBank/DDBJ databases">
        <authorList>
            <person name="Weinstock G."/>
            <person name="Sodergren E."/>
            <person name="Clifton S."/>
            <person name="Fulton L."/>
            <person name="Fulton B."/>
            <person name="Courtney L."/>
            <person name="Fronick C."/>
            <person name="Harrison M."/>
            <person name="Strong C."/>
            <person name="Farmer C."/>
            <person name="Delahaunty K."/>
            <person name="Markovic C."/>
            <person name="Hall O."/>
            <person name="Minx P."/>
            <person name="Tomlinson C."/>
            <person name="Mitreva M."/>
            <person name="Nelson J."/>
            <person name="Hou S."/>
            <person name="Wollam A."/>
            <person name="Pepin K.H."/>
            <person name="Johnson M."/>
            <person name="Bhonagiri V."/>
            <person name="Nash W.E."/>
            <person name="Warren W."/>
            <person name="Chinwalla A."/>
            <person name="Mardis E.R."/>
            <person name="Wilson R.K."/>
        </authorList>
    </citation>
    <scope>NUCLEOTIDE SEQUENCE [LARGE SCALE GENOMIC DNA]</scope>
    <source>
        <strain evidence="1 2">NJ9703</strain>
    </source>
</reference>
<sequence length="67" mass="7919">MVNIDDNLHRKGFANMQAIKETRPKRRFRLDDDGFVSKGEGRIIKEKTAQVKQNRLRVQNQAIMPFY</sequence>
<accession>A0A9W5IQK3</accession>
<dbReference type="AlphaFoldDB" id="A0A9W5IQK3"/>
<dbReference type="RefSeq" id="WP_004520342.1">
    <property type="nucleotide sequence ID" value="NZ_ACEO02000008.1"/>
</dbReference>
<protein>
    <submittedName>
        <fullName evidence="1">Uncharacterized protein</fullName>
    </submittedName>
</protein>
<evidence type="ECO:0000313" key="2">
    <source>
        <dbReference type="Proteomes" id="UP000004621"/>
    </source>
</evidence>
<name>A0A9W5IQK3_NEISU</name>
<evidence type="ECO:0000313" key="1">
    <source>
        <dbReference type="EMBL" id="EFC51783.1"/>
    </source>
</evidence>